<reference evidence="2" key="2">
    <citation type="submission" date="2025-08" db="UniProtKB">
        <authorList>
            <consortium name="RefSeq"/>
        </authorList>
    </citation>
    <scope>IDENTIFICATION</scope>
    <source>
        <tissue evidence="2">Leaf</tissue>
    </source>
</reference>
<proteinExistence type="predicted"/>
<dbReference type="PANTHER" id="PTHR33790:SF1">
    <property type="entry name" value="PROTEIN EARLY RESPONSIVE TO DEHYDRATION 15"/>
    <property type="match status" value="1"/>
</dbReference>
<keyword evidence="1" id="KW-1185">Reference proteome</keyword>
<dbReference type="RefSeq" id="XP_022637682.1">
    <property type="nucleotide sequence ID" value="XM_022781961.1"/>
</dbReference>
<accession>A0A3Q0F5I7</accession>
<protein>
    <submittedName>
        <fullName evidence="2">Uncharacterized protein LOC106764141 isoform X2</fullName>
    </submittedName>
</protein>
<dbReference type="InterPro" id="IPR040414">
    <property type="entry name" value="CID1/CID2"/>
</dbReference>
<dbReference type="AlphaFoldDB" id="A0A3Q0F5I7"/>
<evidence type="ECO:0000313" key="1">
    <source>
        <dbReference type="Proteomes" id="UP000087766"/>
    </source>
</evidence>
<dbReference type="PANTHER" id="PTHR33790">
    <property type="entry name" value="OS05G0344200 PROTEIN"/>
    <property type="match status" value="1"/>
</dbReference>
<evidence type="ECO:0000313" key="2">
    <source>
        <dbReference type="RefSeq" id="XP_022637682.1"/>
    </source>
</evidence>
<name>A0A3Q0F5I7_VIGRR</name>
<dbReference type="GeneID" id="106764141"/>
<organism evidence="1 2">
    <name type="scientific">Vigna radiata var. radiata</name>
    <name type="common">Mung bean</name>
    <name type="synonym">Phaseolus aureus</name>
    <dbReference type="NCBI Taxonomy" id="3916"/>
    <lineage>
        <taxon>Eukaryota</taxon>
        <taxon>Viridiplantae</taxon>
        <taxon>Streptophyta</taxon>
        <taxon>Embryophyta</taxon>
        <taxon>Tracheophyta</taxon>
        <taxon>Spermatophyta</taxon>
        <taxon>Magnoliopsida</taxon>
        <taxon>eudicotyledons</taxon>
        <taxon>Gunneridae</taxon>
        <taxon>Pentapetalae</taxon>
        <taxon>rosids</taxon>
        <taxon>fabids</taxon>
        <taxon>Fabales</taxon>
        <taxon>Fabaceae</taxon>
        <taxon>Papilionoideae</taxon>
        <taxon>50 kb inversion clade</taxon>
        <taxon>NPAAA clade</taxon>
        <taxon>indigoferoid/millettioid clade</taxon>
        <taxon>Phaseoleae</taxon>
        <taxon>Vigna</taxon>
    </lineage>
</organism>
<sequence>MEVISRSSTSSTLNPNAPMFVPFAYRTVEDFSDEWWDLVHSSPWFRDYWLRECFQDPQYQNEVLDFEFDLDLDRRRRDRRKGGKRGGVSGGAEMAKLWRWLGRSP</sequence>
<dbReference type="InterPro" id="IPR009818">
    <property type="entry name" value="PAM2_motif"/>
</dbReference>
<dbReference type="Proteomes" id="UP000087766">
    <property type="component" value="Chromosome 6"/>
</dbReference>
<dbReference type="Pfam" id="PF07145">
    <property type="entry name" value="PAM2"/>
    <property type="match status" value="1"/>
</dbReference>
<gene>
    <name evidence="2" type="primary">LOC106764141</name>
</gene>
<reference evidence="1" key="1">
    <citation type="journal article" date="2014" name="Nat. Commun.">
        <title>Genome sequence of mungbean and insights into evolution within Vigna species.</title>
        <authorList>
            <person name="Kang Y.J."/>
            <person name="Kim S.K."/>
            <person name="Kim M.Y."/>
            <person name="Lestari P."/>
            <person name="Kim K.H."/>
            <person name="Ha B.K."/>
            <person name="Jun T.H."/>
            <person name="Hwang W.J."/>
            <person name="Lee T."/>
            <person name="Lee J."/>
            <person name="Shim S."/>
            <person name="Yoon M.Y."/>
            <person name="Jang Y.E."/>
            <person name="Han K.S."/>
            <person name="Taeprayoon P."/>
            <person name="Yoon N."/>
            <person name="Somta P."/>
            <person name="Tanya P."/>
            <person name="Kim K.S."/>
            <person name="Gwag J.G."/>
            <person name="Moon J.K."/>
            <person name="Lee Y.H."/>
            <person name="Park B.S."/>
            <person name="Bombarely A."/>
            <person name="Doyle J.J."/>
            <person name="Jackson S.A."/>
            <person name="Schafleitner R."/>
            <person name="Srinives P."/>
            <person name="Varshney R.K."/>
            <person name="Lee S.H."/>
        </authorList>
    </citation>
    <scope>NUCLEOTIDE SEQUENCE [LARGE SCALE GENOMIC DNA]</scope>
    <source>
        <strain evidence="1">cv. VC1973A</strain>
    </source>
</reference>